<keyword evidence="1" id="KW-0472">Membrane</keyword>
<dbReference type="OrthoDB" id="42025at2759"/>
<feature type="transmembrane region" description="Helical" evidence="1">
    <location>
        <begin position="231"/>
        <end position="251"/>
    </location>
</feature>
<gene>
    <name evidence="2" type="ORF">CBR_g29279</name>
</gene>
<feature type="transmembrane region" description="Helical" evidence="1">
    <location>
        <begin position="138"/>
        <end position="165"/>
    </location>
</feature>
<dbReference type="Proteomes" id="UP000265515">
    <property type="component" value="Unassembled WGS sequence"/>
</dbReference>
<evidence type="ECO:0000313" key="2">
    <source>
        <dbReference type="EMBL" id="GBG79227.1"/>
    </source>
</evidence>
<dbReference type="EMBL" id="BFEA01000314">
    <property type="protein sequence ID" value="GBG79227.1"/>
    <property type="molecule type" value="Genomic_DNA"/>
</dbReference>
<feature type="transmembrane region" description="Helical" evidence="1">
    <location>
        <begin position="93"/>
        <end position="118"/>
    </location>
</feature>
<proteinExistence type="predicted"/>
<feature type="transmembrane region" description="Helical" evidence="1">
    <location>
        <begin position="21"/>
        <end position="44"/>
    </location>
</feature>
<name>A0A388LA86_CHABU</name>
<dbReference type="Gramene" id="GBG79227">
    <property type="protein sequence ID" value="GBG79227"/>
    <property type="gene ID" value="CBR_g29279"/>
</dbReference>
<organism evidence="2 3">
    <name type="scientific">Chara braunii</name>
    <name type="common">Braun's stonewort</name>
    <dbReference type="NCBI Taxonomy" id="69332"/>
    <lineage>
        <taxon>Eukaryota</taxon>
        <taxon>Viridiplantae</taxon>
        <taxon>Streptophyta</taxon>
        <taxon>Charophyceae</taxon>
        <taxon>Charales</taxon>
        <taxon>Characeae</taxon>
        <taxon>Chara</taxon>
    </lineage>
</organism>
<keyword evidence="3" id="KW-1185">Reference proteome</keyword>
<keyword evidence="1" id="KW-1133">Transmembrane helix</keyword>
<feature type="transmembrane region" description="Helical" evidence="1">
    <location>
        <begin position="56"/>
        <end position="81"/>
    </location>
</feature>
<accession>A0A388LA86</accession>
<evidence type="ECO:0000256" key="1">
    <source>
        <dbReference type="SAM" id="Phobius"/>
    </source>
</evidence>
<keyword evidence="1" id="KW-0812">Transmembrane</keyword>
<comment type="caution">
    <text evidence="2">The sequence shown here is derived from an EMBL/GenBank/DDBJ whole genome shotgun (WGS) entry which is preliminary data.</text>
</comment>
<reference evidence="2 3" key="1">
    <citation type="journal article" date="2018" name="Cell">
        <title>The Chara Genome: Secondary Complexity and Implications for Plant Terrestrialization.</title>
        <authorList>
            <person name="Nishiyama T."/>
            <person name="Sakayama H."/>
            <person name="Vries J.D."/>
            <person name="Buschmann H."/>
            <person name="Saint-Marcoux D."/>
            <person name="Ullrich K.K."/>
            <person name="Haas F.B."/>
            <person name="Vanderstraeten L."/>
            <person name="Becker D."/>
            <person name="Lang D."/>
            <person name="Vosolsobe S."/>
            <person name="Rombauts S."/>
            <person name="Wilhelmsson P.K.I."/>
            <person name="Janitza P."/>
            <person name="Kern R."/>
            <person name="Heyl A."/>
            <person name="Rumpler F."/>
            <person name="Villalobos L.I.A.C."/>
            <person name="Clay J.M."/>
            <person name="Skokan R."/>
            <person name="Toyoda A."/>
            <person name="Suzuki Y."/>
            <person name="Kagoshima H."/>
            <person name="Schijlen E."/>
            <person name="Tajeshwar N."/>
            <person name="Catarino B."/>
            <person name="Hetherington A.J."/>
            <person name="Saltykova A."/>
            <person name="Bonnot C."/>
            <person name="Breuninger H."/>
            <person name="Symeonidi A."/>
            <person name="Radhakrishnan G.V."/>
            <person name="Van Nieuwerburgh F."/>
            <person name="Deforce D."/>
            <person name="Chang C."/>
            <person name="Karol K.G."/>
            <person name="Hedrich R."/>
            <person name="Ulvskov P."/>
            <person name="Glockner G."/>
            <person name="Delwiche C.F."/>
            <person name="Petrasek J."/>
            <person name="Van de Peer Y."/>
            <person name="Friml J."/>
            <person name="Beilby M."/>
            <person name="Dolan L."/>
            <person name="Kohara Y."/>
            <person name="Sugano S."/>
            <person name="Fujiyama A."/>
            <person name="Delaux P.-M."/>
            <person name="Quint M."/>
            <person name="TheiBen G."/>
            <person name="Hagemann M."/>
            <person name="Harholt J."/>
            <person name="Dunand C."/>
            <person name="Zachgo S."/>
            <person name="Langdale J."/>
            <person name="Maumus F."/>
            <person name="Straeten D.V.D."/>
            <person name="Gould S.B."/>
            <person name="Rensing S.A."/>
        </authorList>
    </citation>
    <scope>NUCLEOTIDE SEQUENCE [LARGE SCALE GENOMIC DNA]</scope>
    <source>
        <strain evidence="2 3">S276</strain>
    </source>
</reference>
<feature type="transmembrane region" description="Helical" evidence="1">
    <location>
        <begin position="185"/>
        <end position="211"/>
    </location>
</feature>
<protein>
    <submittedName>
        <fullName evidence="2">Uncharacterized protein</fullName>
    </submittedName>
</protein>
<feature type="transmembrane region" description="Helical" evidence="1">
    <location>
        <begin position="263"/>
        <end position="280"/>
    </location>
</feature>
<evidence type="ECO:0000313" key="3">
    <source>
        <dbReference type="Proteomes" id="UP000265515"/>
    </source>
</evidence>
<dbReference type="AlphaFoldDB" id="A0A388LA86"/>
<sequence length="330" mass="35926">MAEKGDHGSTGSYSGPPRMQTAGLLSVFSVLLVIEGVTRTNLYIDRNSDWDGDSRIFPRVVLLIAGLVEIVFSFSGLLVGLGELFLELGNATLTLFSMFTMLIGWFTYVVYTLAYPSFIVDKASSGYDPLTESEYRGIQIMGIFGSVAYCGALQGGQFFFAHQLYHIQMRQSGEVYTRSYYKGRLYCYSFFVLLAGLSQLVAGCIVIDRLATGELHVPQVASPYIIIYPEMTITVSVLIICYGFFGIAAAMNVIPLAEFRTNMAGALFSAFIFVAQIGFMDLPQAGLQGDNYPSHVSLGSMQPGLLLALVLMPAYLISKLSAIDPGVAPV</sequence>
<feature type="transmembrane region" description="Helical" evidence="1">
    <location>
        <begin position="300"/>
        <end position="317"/>
    </location>
</feature>